<comment type="caution">
    <text evidence="4">The sequence shown here is derived from an EMBL/GenBank/DDBJ whole genome shotgun (WGS) entry which is preliminary data.</text>
</comment>
<feature type="domain" description="GH18" evidence="3">
    <location>
        <begin position="51"/>
        <end position="447"/>
    </location>
</feature>
<dbReference type="GO" id="GO:0004568">
    <property type="term" value="F:chitinase activity"/>
    <property type="evidence" value="ECO:0007669"/>
    <property type="project" value="TreeGrafter"/>
</dbReference>
<name>A0A8H4B0B3_GIGMA</name>
<protein>
    <submittedName>
        <fullName evidence="4">Glycoside hydrolase</fullName>
    </submittedName>
</protein>
<feature type="chain" id="PRO_5034139091" evidence="2">
    <location>
        <begin position="27"/>
        <end position="513"/>
    </location>
</feature>
<dbReference type="InterPro" id="IPR017853">
    <property type="entry name" value="GH"/>
</dbReference>
<dbReference type="InterPro" id="IPR050314">
    <property type="entry name" value="Glycosyl_Hydrlase_18"/>
</dbReference>
<dbReference type="Gene3D" id="3.10.50.10">
    <property type="match status" value="1"/>
</dbReference>
<evidence type="ECO:0000313" key="5">
    <source>
        <dbReference type="Proteomes" id="UP000439903"/>
    </source>
</evidence>
<dbReference type="EMBL" id="WTPW01000088">
    <property type="protein sequence ID" value="KAF0550191.1"/>
    <property type="molecule type" value="Genomic_DNA"/>
</dbReference>
<keyword evidence="1" id="KW-0472">Membrane</keyword>
<keyword evidence="4" id="KW-0378">Hydrolase</keyword>
<organism evidence="4 5">
    <name type="scientific">Gigaspora margarita</name>
    <dbReference type="NCBI Taxonomy" id="4874"/>
    <lineage>
        <taxon>Eukaryota</taxon>
        <taxon>Fungi</taxon>
        <taxon>Fungi incertae sedis</taxon>
        <taxon>Mucoromycota</taxon>
        <taxon>Glomeromycotina</taxon>
        <taxon>Glomeromycetes</taxon>
        <taxon>Diversisporales</taxon>
        <taxon>Gigasporaceae</taxon>
        <taxon>Gigaspora</taxon>
    </lineage>
</organism>
<dbReference type="InterPro" id="IPR029070">
    <property type="entry name" value="Chitinase_insertion_sf"/>
</dbReference>
<dbReference type="GO" id="GO:0005975">
    <property type="term" value="P:carbohydrate metabolic process"/>
    <property type="evidence" value="ECO:0007669"/>
    <property type="project" value="InterPro"/>
</dbReference>
<accession>A0A8H4B0B3</accession>
<dbReference type="PANTHER" id="PTHR11177:SF317">
    <property type="entry name" value="CHITINASE 12-RELATED"/>
    <property type="match status" value="1"/>
</dbReference>
<evidence type="ECO:0000313" key="4">
    <source>
        <dbReference type="EMBL" id="KAF0550191.1"/>
    </source>
</evidence>
<dbReference type="Pfam" id="PF00704">
    <property type="entry name" value="Glyco_hydro_18"/>
    <property type="match status" value="1"/>
</dbReference>
<evidence type="ECO:0000256" key="2">
    <source>
        <dbReference type="SAM" id="SignalP"/>
    </source>
</evidence>
<dbReference type="AlphaFoldDB" id="A0A8H4B0B3"/>
<dbReference type="PROSITE" id="PS51910">
    <property type="entry name" value="GH18_2"/>
    <property type="match status" value="1"/>
</dbReference>
<dbReference type="Gene3D" id="3.20.20.80">
    <property type="entry name" value="Glycosidases"/>
    <property type="match status" value="1"/>
</dbReference>
<keyword evidence="2" id="KW-0732">Signal</keyword>
<evidence type="ECO:0000256" key="1">
    <source>
        <dbReference type="SAM" id="Phobius"/>
    </source>
</evidence>
<proteinExistence type="predicted"/>
<reference evidence="4 5" key="1">
    <citation type="journal article" date="2019" name="Environ. Microbiol.">
        <title>At the nexus of three kingdoms: the genome of the mycorrhizal fungus Gigaspora margarita provides insights into plant, endobacterial and fungal interactions.</title>
        <authorList>
            <person name="Venice F."/>
            <person name="Ghignone S."/>
            <person name="Salvioli di Fossalunga A."/>
            <person name="Amselem J."/>
            <person name="Novero M."/>
            <person name="Xianan X."/>
            <person name="Sedzielewska Toro K."/>
            <person name="Morin E."/>
            <person name="Lipzen A."/>
            <person name="Grigoriev I.V."/>
            <person name="Henrissat B."/>
            <person name="Martin F.M."/>
            <person name="Bonfante P."/>
        </authorList>
    </citation>
    <scope>NUCLEOTIDE SEQUENCE [LARGE SCALE GENOMIC DNA]</scope>
    <source>
        <strain evidence="4 5">BEG34</strain>
    </source>
</reference>
<dbReference type="PANTHER" id="PTHR11177">
    <property type="entry name" value="CHITINASE"/>
    <property type="match status" value="1"/>
</dbReference>
<dbReference type="Proteomes" id="UP000439903">
    <property type="component" value="Unassembled WGS sequence"/>
</dbReference>
<evidence type="ECO:0000259" key="3">
    <source>
        <dbReference type="PROSITE" id="PS51910"/>
    </source>
</evidence>
<keyword evidence="5" id="KW-1185">Reference proteome</keyword>
<dbReference type="GO" id="GO:0006032">
    <property type="term" value="P:chitin catabolic process"/>
    <property type="evidence" value="ECO:0007669"/>
    <property type="project" value="TreeGrafter"/>
</dbReference>
<gene>
    <name evidence="4" type="ORF">F8M41_024937</name>
</gene>
<dbReference type="OrthoDB" id="76388at2759"/>
<dbReference type="GO" id="GO:0005576">
    <property type="term" value="C:extracellular region"/>
    <property type="evidence" value="ECO:0007669"/>
    <property type="project" value="TreeGrafter"/>
</dbReference>
<keyword evidence="1" id="KW-1133">Transmembrane helix</keyword>
<feature type="signal peptide" evidence="2">
    <location>
        <begin position="1"/>
        <end position="26"/>
    </location>
</feature>
<keyword evidence="1" id="KW-0812">Transmembrane</keyword>
<dbReference type="InterPro" id="IPR011583">
    <property type="entry name" value="Chitinase_II/V-like_cat"/>
</dbReference>
<dbReference type="InterPro" id="IPR001223">
    <property type="entry name" value="Glyco_hydro18_cat"/>
</dbReference>
<dbReference type="GO" id="GO:0008061">
    <property type="term" value="F:chitin binding"/>
    <property type="evidence" value="ECO:0007669"/>
    <property type="project" value="InterPro"/>
</dbReference>
<dbReference type="SMART" id="SM00636">
    <property type="entry name" value="Glyco_18"/>
    <property type="match status" value="1"/>
</dbReference>
<sequence length="513" mass="57262">MRTHFTSYTLLTLIFLTLIAHNGVLMSPIHEKRTDSTTCPQTLTPLSTDSKKIIGYFPGYLSDYTRYGSSYYDNNYNYVSPSSIPWNITHLNWIAFGPDDVSNKNIPPTSKHVFLNKTIAYRNTNSIPVKIFLAIVLSGNININSNPSFANGTSSDRAGFITNVISFVRNYNLDGVDIEYPNRFNCGTWSNDKNFVPLINELSAALKSINKDLSITVGPIPIAGLNPDSVNFVNVMTTQINIINNLITPTNKTGPSITLDQTATIMNNWSKIINPAKLNLGVDFYGVIELTTPVDLGSLNNNQTISRNLTTTPFATSYSSDPSVYLFYDKCSFTLDKSIQLYPWYFMRQQTGPLINTCTAGNGWTRKFDSETNTTYLYKVSSNSQVMNSTTPVYEYDYISYEDPQSIQYKLKLITNNSYGGIAISDLYADSNDSEMLNVITSVFPVSYRNATNSSNSSSFSGSSIITIITIIAIVVTVLIFLYCCYACYKGNKKEVLIIESTYIYIKNRRAAS</sequence>
<dbReference type="SUPFAM" id="SSF51445">
    <property type="entry name" value="(Trans)glycosidases"/>
    <property type="match status" value="1"/>
</dbReference>
<feature type="transmembrane region" description="Helical" evidence="1">
    <location>
        <begin position="465"/>
        <end position="489"/>
    </location>
</feature>